<dbReference type="Proteomes" id="UP000660611">
    <property type="component" value="Unassembled WGS sequence"/>
</dbReference>
<accession>A0A919PVN9</accession>
<dbReference type="AlphaFoldDB" id="A0A919PVN9"/>
<feature type="region of interest" description="Disordered" evidence="1">
    <location>
        <begin position="1"/>
        <end position="21"/>
    </location>
</feature>
<sequence>MLAVVGASAPRVGSQAESPEPGVSRLFRTYAQVMSKAHDPYLQAAEGFLHAIRDELDMADDLQMDRTLQVTQTYALVSIARSLNVLSDQADGADDSPLAMAGNLTGR</sequence>
<gene>
    <name evidence="2" type="ORF">Dsi01nite_073340</name>
</gene>
<keyword evidence="3" id="KW-1185">Reference proteome</keyword>
<reference evidence="2" key="1">
    <citation type="submission" date="2021-01" db="EMBL/GenBank/DDBJ databases">
        <title>Whole genome shotgun sequence of Dactylosporangium siamense NBRC 106093.</title>
        <authorList>
            <person name="Komaki H."/>
            <person name="Tamura T."/>
        </authorList>
    </citation>
    <scope>NUCLEOTIDE SEQUENCE</scope>
    <source>
        <strain evidence="2">NBRC 106093</strain>
    </source>
</reference>
<name>A0A919PVN9_9ACTN</name>
<evidence type="ECO:0000313" key="3">
    <source>
        <dbReference type="Proteomes" id="UP000660611"/>
    </source>
</evidence>
<protein>
    <submittedName>
        <fullName evidence="2">Uncharacterized protein</fullName>
    </submittedName>
</protein>
<proteinExistence type="predicted"/>
<evidence type="ECO:0000256" key="1">
    <source>
        <dbReference type="SAM" id="MobiDB-lite"/>
    </source>
</evidence>
<comment type="caution">
    <text evidence="2">The sequence shown here is derived from an EMBL/GenBank/DDBJ whole genome shotgun (WGS) entry which is preliminary data.</text>
</comment>
<dbReference type="EMBL" id="BONQ01000116">
    <property type="protein sequence ID" value="GIG49293.1"/>
    <property type="molecule type" value="Genomic_DNA"/>
</dbReference>
<evidence type="ECO:0000313" key="2">
    <source>
        <dbReference type="EMBL" id="GIG49293.1"/>
    </source>
</evidence>
<organism evidence="2 3">
    <name type="scientific">Dactylosporangium siamense</name>
    <dbReference type="NCBI Taxonomy" id="685454"/>
    <lineage>
        <taxon>Bacteria</taxon>
        <taxon>Bacillati</taxon>
        <taxon>Actinomycetota</taxon>
        <taxon>Actinomycetes</taxon>
        <taxon>Micromonosporales</taxon>
        <taxon>Micromonosporaceae</taxon>
        <taxon>Dactylosporangium</taxon>
    </lineage>
</organism>